<sequence>MTKVIKALTDEQFINLFFKSSTSSNKIIKFCWISMTILSFTGLIFYTYGIYKKWNISPDIGFTIRKVLSHNIPMPAITICDSIYPEQIQIDLPVHEYIYQYGIGTKLPSLTSEEQNYLALVMNTCGPHKLSHMAQNICTNRTEKNLIKLLKNAKHKTFFDICEFREFKFVNCRKFLSRSLTDFGICDTINIQGFNELFNKDAISEDFEIFRRSEISKFPDPESPLFNVSIDDNFDEIIWSLENGYKNNDDEVLPIRALKRNKIGVEMFFTKENARNTNMWFCRLMGRGYKIFIHLPNEVPTFLHKKHFLEYNTNRSFTVSAKIYKTSKDLQGYSPKVRGCYFEGEKVLKFFKSYTKTLCDFECMTNYTLKICGCVKFSMPRTQDTPICDLDKVECYNNAMITWPNVNDENELSDASSTCDCLDSCTNIEYDVKIEKTNAVYLPSQHGFLKTYSIFTVEFSSHIIEENINYIGYTFQNFVADCGGLIGLFLGFSLLSIFEVFYRTLNAFLKL</sequence>
<evidence type="ECO:0000256" key="5">
    <source>
        <dbReference type="ARBA" id="ARBA00022692"/>
    </source>
</evidence>
<evidence type="ECO:0000256" key="3">
    <source>
        <dbReference type="ARBA" id="ARBA00022448"/>
    </source>
</evidence>
<reference evidence="14" key="1">
    <citation type="submission" date="2021-03" db="EMBL/GenBank/DDBJ databases">
        <title>Chromosome level genome of the anhydrobiotic midge Polypedilum vanderplanki.</title>
        <authorList>
            <person name="Yoshida Y."/>
            <person name="Kikawada T."/>
            <person name="Gusev O."/>
        </authorList>
    </citation>
    <scope>NUCLEOTIDE SEQUENCE</scope>
    <source>
        <strain evidence="14">NIAS01</strain>
        <tissue evidence="14">Whole body or cell culture</tissue>
    </source>
</reference>
<dbReference type="Proteomes" id="UP001107558">
    <property type="component" value="Chromosome 4"/>
</dbReference>
<proteinExistence type="inferred from homology"/>
<dbReference type="PANTHER" id="PTHR11690">
    <property type="entry name" value="AMILORIDE-SENSITIVE SODIUM CHANNEL-RELATED"/>
    <property type="match status" value="1"/>
</dbReference>
<accession>A0A9J6BG17</accession>
<keyword evidence="10 12" id="KW-0739">Sodium transport</keyword>
<keyword evidence="4 12" id="KW-0894">Sodium channel</keyword>
<comment type="similarity">
    <text evidence="2 12">Belongs to the amiloride-sensitive sodium channel (TC 1.A.6) family.</text>
</comment>
<evidence type="ECO:0000256" key="8">
    <source>
        <dbReference type="ARBA" id="ARBA00023065"/>
    </source>
</evidence>
<evidence type="ECO:0000313" key="14">
    <source>
        <dbReference type="EMBL" id="KAG5668543.1"/>
    </source>
</evidence>
<evidence type="ECO:0000256" key="11">
    <source>
        <dbReference type="ARBA" id="ARBA00023303"/>
    </source>
</evidence>
<dbReference type="PROSITE" id="PS01206">
    <property type="entry name" value="ASC"/>
    <property type="match status" value="1"/>
</dbReference>
<evidence type="ECO:0000256" key="7">
    <source>
        <dbReference type="ARBA" id="ARBA00023053"/>
    </source>
</evidence>
<dbReference type="GO" id="GO:0015280">
    <property type="term" value="F:ligand-gated sodium channel activity"/>
    <property type="evidence" value="ECO:0007669"/>
    <property type="project" value="TreeGrafter"/>
</dbReference>
<dbReference type="InterPro" id="IPR020903">
    <property type="entry name" value="ENaC_CS"/>
</dbReference>
<dbReference type="Gene3D" id="1.10.287.820">
    <property type="entry name" value="Acid-sensing ion channel domain"/>
    <property type="match status" value="1"/>
</dbReference>
<evidence type="ECO:0000256" key="13">
    <source>
        <dbReference type="SAM" id="Phobius"/>
    </source>
</evidence>
<keyword evidence="5 12" id="KW-0812">Transmembrane</keyword>
<feature type="transmembrane region" description="Helical" evidence="13">
    <location>
        <begin position="27"/>
        <end position="48"/>
    </location>
</feature>
<keyword evidence="15" id="KW-1185">Reference proteome</keyword>
<evidence type="ECO:0000256" key="10">
    <source>
        <dbReference type="ARBA" id="ARBA00023201"/>
    </source>
</evidence>
<organism evidence="14 15">
    <name type="scientific">Polypedilum vanderplanki</name>
    <name type="common">Sleeping chironomid midge</name>
    <dbReference type="NCBI Taxonomy" id="319348"/>
    <lineage>
        <taxon>Eukaryota</taxon>
        <taxon>Metazoa</taxon>
        <taxon>Ecdysozoa</taxon>
        <taxon>Arthropoda</taxon>
        <taxon>Hexapoda</taxon>
        <taxon>Insecta</taxon>
        <taxon>Pterygota</taxon>
        <taxon>Neoptera</taxon>
        <taxon>Endopterygota</taxon>
        <taxon>Diptera</taxon>
        <taxon>Nematocera</taxon>
        <taxon>Chironomoidea</taxon>
        <taxon>Chironomidae</taxon>
        <taxon>Chironominae</taxon>
        <taxon>Polypedilum</taxon>
        <taxon>Polypedilum</taxon>
    </lineage>
</organism>
<dbReference type="AlphaFoldDB" id="A0A9J6BG17"/>
<comment type="subcellular location">
    <subcellularLocation>
        <location evidence="1">Membrane</location>
        <topology evidence="1">Multi-pass membrane protein</topology>
    </subcellularLocation>
</comment>
<keyword evidence="8 12" id="KW-0406">Ion transport</keyword>
<evidence type="ECO:0000256" key="9">
    <source>
        <dbReference type="ARBA" id="ARBA00023136"/>
    </source>
</evidence>
<evidence type="ECO:0000256" key="12">
    <source>
        <dbReference type="RuleBase" id="RU000679"/>
    </source>
</evidence>
<dbReference type="EMBL" id="JADBJN010000004">
    <property type="protein sequence ID" value="KAG5668543.1"/>
    <property type="molecule type" value="Genomic_DNA"/>
</dbReference>
<dbReference type="Gene3D" id="1.10.287.770">
    <property type="entry name" value="YojJ-like"/>
    <property type="match status" value="1"/>
</dbReference>
<dbReference type="Pfam" id="PF00858">
    <property type="entry name" value="ASC"/>
    <property type="match status" value="1"/>
</dbReference>
<evidence type="ECO:0000256" key="6">
    <source>
        <dbReference type="ARBA" id="ARBA00022989"/>
    </source>
</evidence>
<keyword evidence="9 13" id="KW-0472">Membrane</keyword>
<evidence type="ECO:0000256" key="4">
    <source>
        <dbReference type="ARBA" id="ARBA00022461"/>
    </source>
</evidence>
<keyword evidence="6 13" id="KW-1133">Transmembrane helix</keyword>
<feature type="transmembrane region" description="Helical" evidence="13">
    <location>
        <begin position="483"/>
        <end position="502"/>
    </location>
</feature>
<evidence type="ECO:0000313" key="15">
    <source>
        <dbReference type="Proteomes" id="UP001107558"/>
    </source>
</evidence>
<dbReference type="OrthoDB" id="6628406at2759"/>
<dbReference type="GO" id="GO:0005886">
    <property type="term" value="C:plasma membrane"/>
    <property type="evidence" value="ECO:0007669"/>
    <property type="project" value="TreeGrafter"/>
</dbReference>
<name>A0A9J6BG17_POLVA</name>
<gene>
    <name evidence="14" type="ORF">PVAND_016481</name>
</gene>
<evidence type="ECO:0000256" key="2">
    <source>
        <dbReference type="ARBA" id="ARBA00007193"/>
    </source>
</evidence>
<comment type="caution">
    <text evidence="14">The sequence shown here is derived from an EMBL/GenBank/DDBJ whole genome shotgun (WGS) entry which is preliminary data.</text>
</comment>
<keyword evidence="3 12" id="KW-0813">Transport</keyword>
<evidence type="ECO:0000256" key="1">
    <source>
        <dbReference type="ARBA" id="ARBA00004141"/>
    </source>
</evidence>
<keyword evidence="7" id="KW-0915">Sodium</keyword>
<protein>
    <submittedName>
        <fullName evidence="14">Uncharacterized protein</fullName>
    </submittedName>
</protein>
<dbReference type="InterPro" id="IPR001873">
    <property type="entry name" value="ENaC"/>
</dbReference>
<keyword evidence="11 12" id="KW-0407">Ion channel</keyword>
<dbReference type="PANTHER" id="PTHR11690:SF288">
    <property type="entry name" value="AMILORIDE-SENSITIVE NA+ CHANNEL-RELATED"/>
    <property type="match status" value="1"/>
</dbReference>